<gene>
    <name evidence="1" type="ORF">HFV08_14480</name>
</gene>
<sequence length="100" mass="10411">MSGSENSPNTKGSKGSKGSRNRLLGLALAGTGAAHFAVPAAFEPLSAKVFPEDTRQWIYRNGATELALGLALASPRTRRLGTLGLAAYGAWLASRALANR</sequence>
<name>A0ABX1H5X6_9ACTN</name>
<reference evidence="1 2" key="1">
    <citation type="submission" date="2020-04" db="EMBL/GenBank/DDBJ databases">
        <title>Phylogenetic Diversity and Antibacterial Activity against Ralstonia solanacearum of Endophytic Actinomycete Isolated from Moss.</title>
        <authorList>
            <person name="Zhuang X."/>
        </authorList>
    </citation>
    <scope>NUCLEOTIDE SEQUENCE [LARGE SCALE GENOMIC DNA]</scope>
    <source>
        <strain evidence="1 2">LD120</strain>
    </source>
</reference>
<evidence type="ECO:0000313" key="2">
    <source>
        <dbReference type="Proteomes" id="UP000772196"/>
    </source>
</evidence>
<proteinExistence type="predicted"/>
<protein>
    <recommendedName>
        <fullName evidence="3">DoxX family protein</fullName>
    </recommendedName>
</protein>
<organism evidence="1 2">
    <name type="scientific">Streptomyces physcomitrii</name>
    <dbReference type="NCBI Taxonomy" id="2724184"/>
    <lineage>
        <taxon>Bacteria</taxon>
        <taxon>Bacillati</taxon>
        <taxon>Actinomycetota</taxon>
        <taxon>Actinomycetes</taxon>
        <taxon>Kitasatosporales</taxon>
        <taxon>Streptomycetaceae</taxon>
        <taxon>Streptomyces</taxon>
    </lineage>
</organism>
<evidence type="ECO:0008006" key="3">
    <source>
        <dbReference type="Google" id="ProtNLM"/>
    </source>
</evidence>
<dbReference type="Proteomes" id="UP000772196">
    <property type="component" value="Unassembled WGS sequence"/>
</dbReference>
<comment type="caution">
    <text evidence="1">The sequence shown here is derived from an EMBL/GenBank/DDBJ whole genome shotgun (WGS) entry which is preliminary data.</text>
</comment>
<evidence type="ECO:0000313" key="1">
    <source>
        <dbReference type="EMBL" id="NKI42421.1"/>
    </source>
</evidence>
<keyword evidence="2" id="KW-1185">Reference proteome</keyword>
<dbReference type="RefSeq" id="WP_168539489.1">
    <property type="nucleotide sequence ID" value="NZ_JAAWWP010000007.1"/>
</dbReference>
<accession>A0ABX1H5X6</accession>
<dbReference type="EMBL" id="JAAWWP010000007">
    <property type="protein sequence ID" value="NKI42421.1"/>
    <property type="molecule type" value="Genomic_DNA"/>
</dbReference>